<evidence type="ECO:0000256" key="1">
    <source>
        <dbReference type="SAM" id="MobiDB-lite"/>
    </source>
</evidence>
<feature type="region of interest" description="Disordered" evidence="1">
    <location>
        <begin position="24"/>
        <end position="44"/>
    </location>
</feature>
<comment type="caution">
    <text evidence="2">The sequence shown here is derived from an EMBL/GenBank/DDBJ whole genome shotgun (WGS) entry which is preliminary data.</text>
</comment>
<name>H0E9R0_9ACTN</name>
<dbReference type="AlphaFoldDB" id="H0E9R0"/>
<dbReference type="EMBL" id="AGUD01000266">
    <property type="protein sequence ID" value="EHN09604.1"/>
    <property type="molecule type" value="Genomic_DNA"/>
</dbReference>
<dbReference type="PATRIC" id="fig|1097667.3.peg.3551"/>
<reference evidence="2 3" key="1">
    <citation type="journal article" date="2013" name="Biodegradation">
        <title>Quantitative proteomic analysis of ibuprofen-degrading Patulibacter sp. strain I11.</title>
        <authorList>
            <person name="Almeida B."/>
            <person name="Kjeldal H."/>
            <person name="Lolas I."/>
            <person name="Knudsen A.D."/>
            <person name="Carvalho G."/>
            <person name="Nielsen K.L."/>
            <person name="Barreto Crespo M.T."/>
            <person name="Stensballe A."/>
            <person name="Nielsen J.L."/>
        </authorList>
    </citation>
    <scope>NUCLEOTIDE SEQUENCE [LARGE SCALE GENOMIC DNA]</scope>
    <source>
        <strain evidence="2 3">I11</strain>
    </source>
</reference>
<sequence>MPDGWRAYIDTDLDWRLVAHDLRQTTNEEHPMPHTTTKETTRRA</sequence>
<evidence type="ECO:0000313" key="2">
    <source>
        <dbReference type="EMBL" id="EHN09604.1"/>
    </source>
</evidence>
<dbReference type="Proteomes" id="UP000005143">
    <property type="component" value="Unassembled WGS sequence"/>
</dbReference>
<organism evidence="2 3">
    <name type="scientific">Patulibacter medicamentivorans</name>
    <dbReference type="NCBI Taxonomy" id="1097667"/>
    <lineage>
        <taxon>Bacteria</taxon>
        <taxon>Bacillati</taxon>
        <taxon>Actinomycetota</taxon>
        <taxon>Thermoleophilia</taxon>
        <taxon>Solirubrobacterales</taxon>
        <taxon>Patulibacteraceae</taxon>
        <taxon>Patulibacter</taxon>
    </lineage>
</organism>
<evidence type="ECO:0000313" key="3">
    <source>
        <dbReference type="Proteomes" id="UP000005143"/>
    </source>
</evidence>
<proteinExistence type="predicted"/>
<accession>H0E9R0</accession>
<keyword evidence="3" id="KW-1185">Reference proteome</keyword>
<protein>
    <submittedName>
        <fullName evidence="2">Uncharacterized protein</fullName>
    </submittedName>
</protein>
<gene>
    <name evidence="2" type="ORF">PAI11_35800</name>
</gene>